<feature type="region of interest" description="Disordered" evidence="4">
    <location>
        <begin position="176"/>
        <end position="214"/>
    </location>
</feature>
<feature type="coiled-coil region" evidence="3">
    <location>
        <begin position="65"/>
        <end position="99"/>
    </location>
</feature>
<protein>
    <recommendedName>
        <fullName evidence="5">Autophagy-related protein 11 C-terminal domain-containing protein</fullName>
    </recommendedName>
</protein>
<evidence type="ECO:0000313" key="6">
    <source>
        <dbReference type="EMBL" id="KAK8481003.1"/>
    </source>
</evidence>
<dbReference type="PANTHER" id="PTHR13222">
    <property type="entry name" value="RB1-INDUCIBLE COILED-COIL"/>
    <property type="match status" value="1"/>
</dbReference>
<accession>A0ABR1ZKB4</accession>
<dbReference type="Proteomes" id="UP001396334">
    <property type="component" value="Unassembled WGS sequence"/>
</dbReference>
<dbReference type="PANTHER" id="PTHR13222:SF1">
    <property type="entry name" value="RB1-INDUCIBLE COILED-COIL PROTEIN 1"/>
    <property type="match status" value="1"/>
</dbReference>
<evidence type="ECO:0000256" key="1">
    <source>
        <dbReference type="ARBA" id="ARBA00023006"/>
    </source>
</evidence>
<dbReference type="Pfam" id="PF10377">
    <property type="entry name" value="ATG11"/>
    <property type="match status" value="1"/>
</dbReference>
<evidence type="ECO:0000256" key="2">
    <source>
        <dbReference type="ARBA" id="ARBA00023054"/>
    </source>
</evidence>
<evidence type="ECO:0000259" key="5">
    <source>
        <dbReference type="Pfam" id="PF10377"/>
    </source>
</evidence>
<name>A0ABR1ZKB4_9ROSI</name>
<evidence type="ECO:0000256" key="4">
    <source>
        <dbReference type="SAM" id="MobiDB-lite"/>
    </source>
</evidence>
<dbReference type="InterPro" id="IPR040040">
    <property type="entry name" value="ATG11"/>
</dbReference>
<gene>
    <name evidence="6" type="ORF">V6N11_033182</name>
</gene>
<feature type="compositionally biased region" description="Polar residues" evidence="4">
    <location>
        <begin position="195"/>
        <end position="214"/>
    </location>
</feature>
<dbReference type="EMBL" id="JBBPBN010000962">
    <property type="protein sequence ID" value="KAK8481003.1"/>
    <property type="molecule type" value="Genomic_DNA"/>
</dbReference>
<evidence type="ECO:0000256" key="3">
    <source>
        <dbReference type="SAM" id="Coils"/>
    </source>
</evidence>
<proteinExistence type="predicted"/>
<keyword evidence="7" id="KW-1185">Reference proteome</keyword>
<organism evidence="6 7">
    <name type="scientific">Hibiscus sabdariffa</name>
    <name type="common">roselle</name>
    <dbReference type="NCBI Taxonomy" id="183260"/>
    <lineage>
        <taxon>Eukaryota</taxon>
        <taxon>Viridiplantae</taxon>
        <taxon>Streptophyta</taxon>
        <taxon>Embryophyta</taxon>
        <taxon>Tracheophyta</taxon>
        <taxon>Spermatophyta</taxon>
        <taxon>Magnoliopsida</taxon>
        <taxon>eudicotyledons</taxon>
        <taxon>Gunneridae</taxon>
        <taxon>Pentapetalae</taxon>
        <taxon>rosids</taxon>
        <taxon>malvids</taxon>
        <taxon>Malvales</taxon>
        <taxon>Malvaceae</taxon>
        <taxon>Malvoideae</taxon>
        <taxon>Hibiscus</taxon>
    </lineage>
</organism>
<sequence length="243" mass="27100">MRGLFERLQNCVYASGGMAGFADSLRALSQSLTNSINDSEDDGSAEFRKCVMVLAEKVTFLFKHREELHEKYTSVETVNEQLRKELEEKNDLVKTLFSKHQLEKQANKEKISFSRLQVHEIAAFVLNSSGHYEAITRNCSNYYLSAESVALFIDHLPSQPSYIVGQIVHIERQTVKPLLPSSSRPDRGRADPADQLTSNTGTERFTPNPGSSLNPYGLPTGCEYFVVTVAMLPDTAIHSPSPS</sequence>
<feature type="domain" description="Autophagy-related protein 11 C-terminal" evidence="5">
    <location>
        <begin position="66"/>
        <end position="231"/>
    </location>
</feature>
<keyword evidence="1" id="KW-0072">Autophagy</keyword>
<dbReference type="InterPro" id="IPR019460">
    <property type="entry name" value="Atg11_C"/>
</dbReference>
<comment type="caution">
    <text evidence="6">The sequence shown here is derived from an EMBL/GenBank/DDBJ whole genome shotgun (WGS) entry which is preliminary data.</text>
</comment>
<evidence type="ECO:0000313" key="7">
    <source>
        <dbReference type="Proteomes" id="UP001396334"/>
    </source>
</evidence>
<keyword evidence="2 3" id="KW-0175">Coiled coil</keyword>
<reference evidence="6 7" key="1">
    <citation type="journal article" date="2024" name="G3 (Bethesda)">
        <title>Genome assembly of Hibiscus sabdariffa L. provides insights into metabolisms of medicinal natural products.</title>
        <authorList>
            <person name="Kim T."/>
        </authorList>
    </citation>
    <scope>NUCLEOTIDE SEQUENCE [LARGE SCALE GENOMIC DNA]</scope>
    <source>
        <strain evidence="6">TK-2024</strain>
        <tissue evidence="6">Old leaves</tissue>
    </source>
</reference>